<dbReference type="InterPro" id="IPR001345">
    <property type="entry name" value="PG/BPGM_mutase_AS"/>
</dbReference>
<dbReference type="InterPro" id="IPR005952">
    <property type="entry name" value="Phosphogly_mut1"/>
</dbReference>
<organism evidence="6 7">
    <name type="scientific">Couchioplanes caeruleus subsp. caeruleus</name>
    <dbReference type="NCBI Taxonomy" id="56427"/>
    <lineage>
        <taxon>Bacteria</taxon>
        <taxon>Bacillati</taxon>
        <taxon>Actinomycetota</taxon>
        <taxon>Actinomycetes</taxon>
        <taxon>Micromonosporales</taxon>
        <taxon>Micromonosporaceae</taxon>
        <taxon>Couchioplanes</taxon>
    </lineage>
</organism>
<feature type="binding site" evidence="5">
    <location>
        <position position="77"/>
    </location>
    <ligand>
        <name>substrate</name>
    </ligand>
</feature>
<evidence type="ECO:0000313" key="6">
    <source>
        <dbReference type="EMBL" id="OJF15369.1"/>
    </source>
</evidence>
<evidence type="ECO:0000256" key="3">
    <source>
        <dbReference type="ARBA" id="ARBA00023152"/>
    </source>
</evidence>
<evidence type="ECO:0000256" key="2">
    <source>
        <dbReference type="ARBA" id="ARBA00012028"/>
    </source>
</evidence>
<evidence type="ECO:0000313" key="7">
    <source>
        <dbReference type="Proteomes" id="UP000182486"/>
    </source>
</evidence>
<dbReference type="Proteomes" id="UP000182486">
    <property type="component" value="Unassembled WGS sequence"/>
</dbReference>
<comment type="caution">
    <text evidence="6">The sequence shown here is derived from an EMBL/GenBank/DDBJ whole genome shotgun (WGS) entry which is preliminary data.</text>
</comment>
<evidence type="ECO:0000256" key="5">
    <source>
        <dbReference type="PIRSR" id="PIRSR613078-2"/>
    </source>
</evidence>
<dbReference type="Pfam" id="PF00300">
    <property type="entry name" value="His_Phos_1"/>
    <property type="match status" value="1"/>
</dbReference>
<dbReference type="Gene3D" id="3.40.50.1240">
    <property type="entry name" value="Phosphoglycerate mutase-like"/>
    <property type="match status" value="1"/>
</dbReference>
<keyword evidence="7" id="KW-1185">Reference proteome</keyword>
<dbReference type="EC" id="5.4.2.11" evidence="2"/>
<dbReference type="InterPro" id="IPR013078">
    <property type="entry name" value="His_Pase_superF_clade-1"/>
</dbReference>
<dbReference type="GO" id="GO:0004619">
    <property type="term" value="F:phosphoglycerate mutase activity"/>
    <property type="evidence" value="ECO:0007669"/>
    <property type="project" value="UniProtKB-EC"/>
</dbReference>
<dbReference type="SMART" id="SM00855">
    <property type="entry name" value="PGAM"/>
    <property type="match status" value="1"/>
</dbReference>
<comment type="similarity">
    <text evidence="1">Belongs to the phosphoglycerate mutase family. BPG-dependent PGAM subfamily.</text>
</comment>
<reference evidence="6 7" key="1">
    <citation type="submission" date="2016-09" db="EMBL/GenBank/DDBJ databases">
        <title>Couchioplanes caeruleus draft genome sequence.</title>
        <authorList>
            <person name="Sheehan J."/>
            <person name="Caffrey P."/>
        </authorList>
    </citation>
    <scope>NUCLEOTIDE SEQUENCE [LARGE SCALE GENOMIC DNA]</scope>
    <source>
        <strain evidence="6 7">DSM 43634</strain>
    </source>
</reference>
<evidence type="ECO:0000256" key="4">
    <source>
        <dbReference type="ARBA" id="ARBA00023235"/>
    </source>
</evidence>
<dbReference type="EMBL" id="MEIA01000057">
    <property type="protein sequence ID" value="OJF15369.1"/>
    <property type="molecule type" value="Genomic_DNA"/>
</dbReference>
<keyword evidence="4" id="KW-0413">Isomerase</keyword>
<dbReference type="PANTHER" id="PTHR11931">
    <property type="entry name" value="PHOSPHOGLYCERATE MUTASE"/>
    <property type="match status" value="1"/>
</dbReference>
<dbReference type="AlphaFoldDB" id="A0A1K0FRF4"/>
<name>A0A1K0FRF4_9ACTN</name>
<accession>A0A1K0FRF4</accession>
<evidence type="ECO:0000256" key="1">
    <source>
        <dbReference type="ARBA" id="ARBA00006717"/>
    </source>
</evidence>
<sequence>MDVVAELVLIRHGQSASNVAFPEADAAGLLESGLSGRDADVALTRWGVEQARAVGAWLAALPSARVPQVVVTSPYVRARETWRIAAEASGRELPAPATDDRLVDRLLGDLEMLTRAAVAQRFPDEPGRRAAVGEYRYRPPNGEAFEDVAARVAAFLDDLHREHAGRRVVVVAHDSVVLMMRFVIEGLDWDGVAAVADAGPVRNASITRFDGSSGRLVLAGYNTVDHLAP</sequence>
<proteinExistence type="inferred from homology"/>
<keyword evidence="3" id="KW-0324">Glycolysis</keyword>
<dbReference type="GO" id="GO:0006096">
    <property type="term" value="P:glycolytic process"/>
    <property type="evidence" value="ECO:0007669"/>
    <property type="project" value="UniProtKB-KW"/>
</dbReference>
<gene>
    <name evidence="6" type="ORF">BG844_04900</name>
</gene>
<dbReference type="PROSITE" id="PS00175">
    <property type="entry name" value="PG_MUTASE"/>
    <property type="match status" value="1"/>
</dbReference>
<dbReference type="InterPro" id="IPR029033">
    <property type="entry name" value="His_PPase_superfam"/>
</dbReference>
<dbReference type="SUPFAM" id="SSF53254">
    <property type="entry name" value="Phosphoglycerate mutase-like"/>
    <property type="match status" value="1"/>
</dbReference>
<dbReference type="CDD" id="cd07067">
    <property type="entry name" value="HP_PGM_like"/>
    <property type="match status" value="1"/>
</dbReference>
<protein>
    <recommendedName>
        <fullName evidence="2">phosphoglycerate mutase (2,3-diphosphoglycerate-dependent)</fullName>
        <ecNumber evidence="2">5.4.2.11</ecNumber>
    </recommendedName>
</protein>
<feature type="binding site" evidence="5">
    <location>
        <begin position="11"/>
        <end position="18"/>
    </location>
    <ligand>
        <name>substrate</name>
    </ligand>
</feature>